<dbReference type="PANTHER" id="PTHR34298:SF2">
    <property type="entry name" value="SEGREGATION AND CONDENSATION PROTEIN B"/>
    <property type="match status" value="1"/>
</dbReference>
<sequence length="207" mass="23447">MSDPSLSTVLEAILFGAGRSMSVEELSELLERPQGEVQSALRDLQATIRRRRDSALQLADVAGRWIFEVRPSLSPHLPESFRADIPQRLLPAAALIAYHQPMAQSQLVDMLGQRAYDHVRDLAKMGLIDRRRDGLTRRLTTTRRFAEYFGCPEVEYRKVRTWFREEASKMGLTSAQLAASLAPEEQLTINEFSDDSETSEEPLEAEE</sequence>
<evidence type="ECO:0000256" key="1">
    <source>
        <dbReference type="ARBA" id="ARBA00022490"/>
    </source>
</evidence>
<dbReference type="InterPro" id="IPR036390">
    <property type="entry name" value="WH_DNA-bd_sf"/>
</dbReference>
<dbReference type="GO" id="GO:0051301">
    <property type="term" value="P:cell division"/>
    <property type="evidence" value="ECO:0007669"/>
    <property type="project" value="UniProtKB-KW"/>
</dbReference>
<feature type="region of interest" description="Disordered" evidence="5">
    <location>
        <begin position="183"/>
        <end position="207"/>
    </location>
</feature>
<dbReference type="Pfam" id="PF04079">
    <property type="entry name" value="SMC_ScpB"/>
    <property type="match status" value="1"/>
</dbReference>
<accession>A0A075FMH6</accession>
<dbReference type="EMBL" id="KF900365">
    <property type="protein sequence ID" value="AIE92443.1"/>
    <property type="molecule type" value="Genomic_DNA"/>
</dbReference>
<evidence type="ECO:0000313" key="6">
    <source>
        <dbReference type="EMBL" id="AIE92443.1"/>
    </source>
</evidence>
<reference evidence="6" key="1">
    <citation type="journal article" date="2014" name="Genome Biol. Evol.">
        <title>Pangenome evidence for extensive interdomain horizontal transfer affecting lineage core and shell genes in uncultured planktonic thaumarchaeota and euryarchaeota.</title>
        <authorList>
            <person name="Deschamps P."/>
            <person name="Zivanovic Y."/>
            <person name="Moreira D."/>
            <person name="Rodriguez-Valera F."/>
            <person name="Lopez-Garcia P."/>
        </authorList>
    </citation>
    <scope>NUCLEOTIDE SEQUENCE</scope>
</reference>
<proteinExistence type="predicted"/>
<dbReference type="PANTHER" id="PTHR34298">
    <property type="entry name" value="SEGREGATION AND CONDENSATION PROTEIN B"/>
    <property type="match status" value="1"/>
</dbReference>
<gene>
    <name evidence="6" type="primary">scpB</name>
</gene>
<keyword evidence="2" id="KW-0132">Cell division</keyword>
<dbReference type="InterPro" id="IPR005234">
    <property type="entry name" value="ScpB_csome_segregation"/>
</dbReference>
<dbReference type="AlphaFoldDB" id="A0A075FMH6"/>
<evidence type="ECO:0000256" key="4">
    <source>
        <dbReference type="ARBA" id="ARBA00023306"/>
    </source>
</evidence>
<evidence type="ECO:0000256" key="3">
    <source>
        <dbReference type="ARBA" id="ARBA00022829"/>
    </source>
</evidence>
<keyword evidence="4" id="KW-0131">Cell cycle</keyword>
<name>A0A075FMH6_9EURY</name>
<dbReference type="GO" id="GO:0051304">
    <property type="term" value="P:chromosome separation"/>
    <property type="evidence" value="ECO:0007669"/>
    <property type="project" value="InterPro"/>
</dbReference>
<protein>
    <submittedName>
        <fullName evidence="6">Condensin subunit (ScpB)</fullName>
    </submittedName>
</protein>
<organism evidence="6">
    <name type="scientific">uncultured marine group II/III euryarchaeote AD1000_22_H02</name>
    <dbReference type="NCBI Taxonomy" id="1457738"/>
    <lineage>
        <taxon>Archaea</taxon>
        <taxon>Methanobacteriati</taxon>
        <taxon>Methanobacteriota</taxon>
        <taxon>environmental samples</taxon>
    </lineage>
</organism>
<dbReference type="Gene3D" id="1.10.10.10">
    <property type="entry name" value="Winged helix-like DNA-binding domain superfamily/Winged helix DNA-binding domain"/>
    <property type="match status" value="2"/>
</dbReference>
<dbReference type="InterPro" id="IPR036388">
    <property type="entry name" value="WH-like_DNA-bd_sf"/>
</dbReference>
<keyword evidence="1" id="KW-0963">Cytoplasm</keyword>
<feature type="compositionally biased region" description="Acidic residues" evidence="5">
    <location>
        <begin position="192"/>
        <end position="207"/>
    </location>
</feature>
<dbReference type="SUPFAM" id="SSF46785">
    <property type="entry name" value="Winged helix' DNA-binding domain"/>
    <property type="match status" value="2"/>
</dbReference>
<keyword evidence="3" id="KW-0159">Chromosome partition</keyword>
<evidence type="ECO:0000256" key="2">
    <source>
        <dbReference type="ARBA" id="ARBA00022618"/>
    </source>
</evidence>
<evidence type="ECO:0000256" key="5">
    <source>
        <dbReference type="SAM" id="MobiDB-lite"/>
    </source>
</evidence>